<protein>
    <recommendedName>
        <fullName evidence="2 3">Single-stranded DNA-binding protein</fullName>
        <shortName evidence="2">SSB</shortName>
    </recommendedName>
</protein>
<feature type="region of interest" description="Disordered" evidence="4">
    <location>
        <begin position="106"/>
        <end position="159"/>
    </location>
</feature>
<comment type="caution">
    <text evidence="2">Lacks conserved residue(s) required for the propagation of feature annotation.</text>
</comment>
<name>A0A2L0EQG7_SORCE</name>
<dbReference type="GO" id="GO:0006260">
    <property type="term" value="P:DNA replication"/>
    <property type="evidence" value="ECO:0007669"/>
    <property type="project" value="InterPro"/>
</dbReference>
<evidence type="ECO:0000256" key="1">
    <source>
        <dbReference type="ARBA" id="ARBA00023125"/>
    </source>
</evidence>
<accession>A0A2L0EQG7</accession>
<dbReference type="HAMAP" id="MF_00984">
    <property type="entry name" value="SSB"/>
    <property type="match status" value="1"/>
</dbReference>
<dbReference type="OrthoDB" id="9809878at2"/>
<comment type="subunit">
    <text evidence="2">Homotetramer.</text>
</comment>
<sequence length="159" mass="17505">MNEGLNKVILMGNLGADPELRYTGSGTAVLQLRMATNESFMDKNKELKERTEWHNIVFWGPRAESLAKVLNKGDGVLIEGGLRTSSYEKDGIKRYRTEVIARDLRFTGRRPMGQPLAGPEDEDSEPTQPGAGVPATARLGKNGARGRPPEVPVLDELPY</sequence>
<dbReference type="NCBIfam" id="TIGR00621">
    <property type="entry name" value="ssb"/>
    <property type="match status" value="1"/>
</dbReference>
<evidence type="ECO:0000313" key="6">
    <source>
        <dbReference type="Proteomes" id="UP000238348"/>
    </source>
</evidence>
<dbReference type="EMBL" id="CP012673">
    <property type="protein sequence ID" value="AUX41557.1"/>
    <property type="molecule type" value="Genomic_DNA"/>
</dbReference>
<dbReference type="Pfam" id="PF00436">
    <property type="entry name" value="SSB"/>
    <property type="match status" value="1"/>
</dbReference>
<dbReference type="InterPro" id="IPR012340">
    <property type="entry name" value="NA-bd_OB-fold"/>
</dbReference>
<dbReference type="InterPro" id="IPR011344">
    <property type="entry name" value="ssDNA-bd"/>
</dbReference>
<dbReference type="PROSITE" id="PS50935">
    <property type="entry name" value="SSB"/>
    <property type="match status" value="1"/>
</dbReference>
<proteinExistence type="inferred from homology"/>
<evidence type="ECO:0000256" key="3">
    <source>
        <dbReference type="RuleBase" id="RU000524"/>
    </source>
</evidence>
<evidence type="ECO:0000256" key="2">
    <source>
        <dbReference type="HAMAP-Rule" id="MF_00984"/>
    </source>
</evidence>
<evidence type="ECO:0000313" key="5">
    <source>
        <dbReference type="EMBL" id="AUX41557.1"/>
    </source>
</evidence>
<dbReference type="GO" id="GO:0003697">
    <property type="term" value="F:single-stranded DNA binding"/>
    <property type="evidence" value="ECO:0007669"/>
    <property type="project" value="UniProtKB-UniRule"/>
</dbReference>
<dbReference type="RefSeq" id="WP_104979952.1">
    <property type="nucleotide sequence ID" value="NZ_CP012673.1"/>
</dbReference>
<dbReference type="AlphaFoldDB" id="A0A2L0EQG7"/>
<dbReference type="CDD" id="cd04496">
    <property type="entry name" value="SSB_OBF"/>
    <property type="match status" value="1"/>
</dbReference>
<dbReference type="PANTHER" id="PTHR10302:SF27">
    <property type="entry name" value="SINGLE-STRANDED DNA-BINDING PROTEIN"/>
    <property type="match status" value="1"/>
</dbReference>
<dbReference type="GO" id="GO:0009295">
    <property type="term" value="C:nucleoid"/>
    <property type="evidence" value="ECO:0007669"/>
    <property type="project" value="TreeGrafter"/>
</dbReference>
<dbReference type="PANTHER" id="PTHR10302">
    <property type="entry name" value="SINGLE-STRANDED DNA-BINDING PROTEIN"/>
    <property type="match status" value="1"/>
</dbReference>
<reference evidence="5 6" key="1">
    <citation type="submission" date="2015-09" db="EMBL/GenBank/DDBJ databases">
        <title>Sorangium comparison.</title>
        <authorList>
            <person name="Zaburannyi N."/>
            <person name="Bunk B."/>
            <person name="Overmann J."/>
            <person name="Mueller R."/>
        </authorList>
    </citation>
    <scope>NUCLEOTIDE SEQUENCE [LARGE SCALE GENOMIC DNA]</scope>
    <source>
        <strain evidence="5 6">So ce26</strain>
    </source>
</reference>
<evidence type="ECO:0000256" key="4">
    <source>
        <dbReference type="SAM" id="MobiDB-lite"/>
    </source>
</evidence>
<dbReference type="SUPFAM" id="SSF50249">
    <property type="entry name" value="Nucleic acid-binding proteins"/>
    <property type="match status" value="1"/>
</dbReference>
<dbReference type="Gene3D" id="2.40.50.140">
    <property type="entry name" value="Nucleic acid-binding proteins"/>
    <property type="match status" value="1"/>
</dbReference>
<organism evidence="5 6">
    <name type="scientific">Sorangium cellulosum</name>
    <name type="common">Polyangium cellulosum</name>
    <dbReference type="NCBI Taxonomy" id="56"/>
    <lineage>
        <taxon>Bacteria</taxon>
        <taxon>Pseudomonadati</taxon>
        <taxon>Myxococcota</taxon>
        <taxon>Polyangia</taxon>
        <taxon>Polyangiales</taxon>
        <taxon>Polyangiaceae</taxon>
        <taxon>Sorangium</taxon>
    </lineage>
</organism>
<keyword evidence="1 2" id="KW-0238">DNA-binding</keyword>
<dbReference type="InterPro" id="IPR000424">
    <property type="entry name" value="Primosome_PriB/ssb"/>
</dbReference>
<gene>
    <name evidence="5" type="primary">smpB</name>
    <name evidence="5" type="ORF">SOCE26_029780</name>
</gene>
<dbReference type="Proteomes" id="UP000238348">
    <property type="component" value="Chromosome"/>
</dbReference>